<name>A0A5B0M1W3_PUCGR</name>
<evidence type="ECO:0000256" key="1">
    <source>
        <dbReference type="SAM" id="MobiDB-lite"/>
    </source>
</evidence>
<evidence type="ECO:0000313" key="3">
    <source>
        <dbReference type="EMBL" id="KAA1090087.1"/>
    </source>
</evidence>
<evidence type="ECO:0000313" key="4">
    <source>
        <dbReference type="Proteomes" id="UP000324748"/>
    </source>
</evidence>
<feature type="compositionally biased region" description="Low complexity" evidence="1">
    <location>
        <begin position="89"/>
        <end position="121"/>
    </location>
</feature>
<feature type="compositionally biased region" description="Polar residues" evidence="1">
    <location>
        <begin position="76"/>
        <end position="88"/>
    </location>
</feature>
<accession>A0A5B0M1W3</accession>
<reference evidence="4 5" key="1">
    <citation type="submission" date="2019-05" db="EMBL/GenBank/DDBJ databases">
        <title>Emergence of the Ug99 lineage of the wheat stem rust pathogen through somatic hybridization.</title>
        <authorList>
            <person name="Li F."/>
            <person name="Upadhyaya N.M."/>
            <person name="Sperschneider J."/>
            <person name="Matny O."/>
            <person name="Nguyen-Phuc H."/>
            <person name="Mago R."/>
            <person name="Raley C."/>
            <person name="Miller M.E."/>
            <person name="Silverstein K.A.T."/>
            <person name="Henningsen E."/>
            <person name="Hirsch C.D."/>
            <person name="Visser B."/>
            <person name="Pretorius Z.A."/>
            <person name="Steffenson B.J."/>
            <person name="Schwessinger B."/>
            <person name="Dodds P.N."/>
            <person name="Figueroa M."/>
        </authorList>
    </citation>
    <scope>NUCLEOTIDE SEQUENCE [LARGE SCALE GENOMIC DNA]</scope>
    <source>
        <strain evidence="2">21-0</strain>
        <strain evidence="3 5">Ug99</strain>
    </source>
</reference>
<dbReference type="Proteomes" id="UP000324748">
    <property type="component" value="Unassembled WGS sequence"/>
</dbReference>
<dbReference type="OrthoDB" id="10451160at2759"/>
<feature type="region of interest" description="Disordered" evidence="1">
    <location>
        <begin position="64"/>
        <end position="198"/>
    </location>
</feature>
<sequence length="487" mass="51994">MFRGLSNPADSNYGRRIRNLEEVVCHLLANRQHPAPVTGSFRYSIKRGLEPIVSGETAMLLTNNWRPRQSARRKSLSSTASVNYRPSITPSSCPDSTRSSSPTSLPKGSPTSPTPSTSLSNPTPPTIVGVSDSTNPAESFPASDPANKPTIQNPLSSNPASRPPSPLISSQSDRSSVLPPPALPLSTETAGNTSPLPITVTGLSSLRLAAGPPSVLQENSSPSRSRSLDRFPLDACAKVPKAEYASVTRSPSSVIAIVAEPPASSSIDVVSASEIIVTTEDPTLTSSVLDPFTQAATLDTLGSKNHIFEASHQEATQINHPIGIVPPTPLSSINSISDSTTSTATSTSSNYHGCPSPVYPTTKVCPKNTEVAEAGSLAIENDESVSMDSKITPEYSHTTLEYYNDIDNYLKLSGVNETQTRRKKKKKKKSTNHSSNLCISAPPVDIPIAAVGSLTVMSEEKLAALERQHDPRYRPIEDSEFIPFEDW</sequence>
<feature type="compositionally biased region" description="Basic residues" evidence="1">
    <location>
        <begin position="421"/>
        <end position="431"/>
    </location>
</feature>
<protein>
    <submittedName>
        <fullName evidence="2">Uncharacterized protein</fullName>
    </submittedName>
</protein>
<feature type="compositionally biased region" description="Polar residues" evidence="1">
    <location>
        <begin position="149"/>
        <end position="160"/>
    </location>
</feature>
<keyword evidence="4" id="KW-1185">Reference proteome</keyword>
<comment type="caution">
    <text evidence="2">The sequence shown here is derived from an EMBL/GenBank/DDBJ whole genome shotgun (WGS) entry which is preliminary data.</text>
</comment>
<evidence type="ECO:0000313" key="5">
    <source>
        <dbReference type="Proteomes" id="UP000325313"/>
    </source>
</evidence>
<dbReference type="AlphaFoldDB" id="A0A5B0M1W3"/>
<dbReference type="EMBL" id="VDEP01000404">
    <property type="protein sequence ID" value="KAA1090087.1"/>
    <property type="molecule type" value="Genomic_DNA"/>
</dbReference>
<proteinExistence type="predicted"/>
<organism evidence="2 4">
    <name type="scientific">Puccinia graminis f. sp. tritici</name>
    <dbReference type="NCBI Taxonomy" id="56615"/>
    <lineage>
        <taxon>Eukaryota</taxon>
        <taxon>Fungi</taxon>
        <taxon>Dikarya</taxon>
        <taxon>Basidiomycota</taxon>
        <taxon>Pucciniomycotina</taxon>
        <taxon>Pucciniomycetes</taxon>
        <taxon>Pucciniales</taxon>
        <taxon>Pucciniaceae</taxon>
        <taxon>Puccinia</taxon>
    </lineage>
</organism>
<evidence type="ECO:0000313" key="2">
    <source>
        <dbReference type="EMBL" id="KAA1070316.1"/>
    </source>
</evidence>
<feature type="compositionally biased region" description="Polar residues" evidence="1">
    <location>
        <begin position="187"/>
        <end position="198"/>
    </location>
</feature>
<dbReference type="EMBL" id="VSWC01000171">
    <property type="protein sequence ID" value="KAA1070316.1"/>
    <property type="molecule type" value="Genomic_DNA"/>
</dbReference>
<dbReference type="Proteomes" id="UP000325313">
    <property type="component" value="Unassembled WGS sequence"/>
</dbReference>
<feature type="region of interest" description="Disordered" evidence="1">
    <location>
        <begin position="417"/>
        <end position="436"/>
    </location>
</feature>
<gene>
    <name evidence="2" type="ORF">PGT21_008162</name>
    <name evidence="3" type="ORF">PGTUg99_035347</name>
</gene>